<dbReference type="RefSeq" id="WP_119515470.1">
    <property type="nucleotide sequence ID" value="NZ_NQYH01000001.1"/>
</dbReference>
<evidence type="ECO:0000313" key="7">
    <source>
        <dbReference type="EMBL" id="RIY42528.1"/>
    </source>
</evidence>
<comment type="caution">
    <text evidence="7">The sequence shown here is derived from an EMBL/GenBank/DDBJ whole genome shotgun (WGS) entry which is preliminary data.</text>
</comment>
<dbReference type="PANTHER" id="PTHR39583:SF2">
    <property type="entry name" value="TYPE II SECRETION SYSTEM PROTEIN J"/>
    <property type="match status" value="1"/>
</dbReference>
<keyword evidence="3 6" id="KW-0812">Transmembrane</keyword>
<evidence type="ECO:0008006" key="9">
    <source>
        <dbReference type="Google" id="ProtNLM"/>
    </source>
</evidence>
<dbReference type="AlphaFoldDB" id="A0A3A1YZC6"/>
<evidence type="ECO:0000256" key="3">
    <source>
        <dbReference type="ARBA" id="ARBA00022692"/>
    </source>
</evidence>
<name>A0A3A1YZC6_9BURK</name>
<protein>
    <recommendedName>
        <fullName evidence="9">Type II secretion system protein J</fullName>
    </recommendedName>
</protein>
<dbReference type="Pfam" id="PF07963">
    <property type="entry name" value="N_methyl"/>
    <property type="match status" value="1"/>
</dbReference>
<evidence type="ECO:0000256" key="5">
    <source>
        <dbReference type="ARBA" id="ARBA00023136"/>
    </source>
</evidence>
<evidence type="ECO:0000256" key="4">
    <source>
        <dbReference type="ARBA" id="ARBA00022989"/>
    </source>
</evidence>
<proteinExistence type="predicted"/>
<evidence type="ECO:0000256" key="1">
    <source>
        <dbReference type="ARBA" id="ARBA00004167"/>
    </source>
</evidence>
<dbReference type="InterPro" id="IPR012902">
    <property type="entry name" value="N_methyl_site"/>
</dbReference>
<dbReference type="GO" id="GO:0016020">
    <property type="term" value="C:membrane"/>
    <property type="evidence" value="ECO:0007669"/>
    <property type="project" value="UniProtKB-SubCell"/>
</dbReference>
<reference evidence="7 8" key="1">
    <citation type="submission" date="2017-08" db="EMBL/GenBank/DDBJ databases">
        <title>Pusillimonas indicus sp. nov., a member of the family Alcaligenaceae isolated from surface seawater.</title>
        <authorList>
            <person name="Li J."/>
        </authorList>
    </citation>
    <scope>NUCLEOTIDE SEQUENCE [LARGE SCALE GENOMIC DNA]</scope>
    <source>
        <strain evidence="7 8">L52-1-41</strain>
    </source>
</reference>
<evidence type="ECO:0000256" key="6">
    <source>
        <dbReference type="SAM" id="Phobius"/>
    </source>
</evidence>
<keyword evidence="4 6" id="KW-1133">Transmembrane helix</keyword>
<feature type="transmembrane region" description="Helical" evidence="6">
    <location>
        <begin position="12"/>
        <end position="34"/>
    </location>
</feature>
<dbReference type="NCBIfam" id="TIGR02532">
    <property type="entry name" value="IV_pilin_GFxxxE"/>
    <property type="match status" value="1"/>
</dbReference>
<sequence>MSVAIPAQRGLTLIEILVALALMALLSVISWRALDMTDRSVQILQTRIQDTQSLARVLGQVEHDLKRHMGVLWRSPVLSIVRTRENGAWQLVEWRQDGSRLLRAVSDPSYTLPMPELNRYEVVLEDIVSFSLREWGAEQQWVSPTETLDSGASETGLKGFEVNVVRIENGVPAVFRKVVLLP</sequence>
<dbReference type="GO" id="GO:0015628">
    <property type="term" value="P:protein secretion by the type II secretion system"/>
    <property type="evidence" value="ECO:0007669"/>
    <property type="project" value="TreeGrafter"/>
</dbReference>
<keyword evidence="2" id="KW-0488">Methylation</keyword>
<gene>
    <name evidence="7" type="ORF">CJP73_03605</name>
</gene>
<dbReference type="EMBL" id="NQYH01000001">
    <property type="protein sequence ID" value="RIY42528.1"/>
    <property type="molecule type" value="Genomic_DNA"/>
</dbReference>
<comment type="subcellular location">
    <subcellularLocation>
        <location evidence="1">Membrane</location>
        <topology evidence="1">Single-pass membrane protein</topology>
    </subcellularLocation>
</comment>
<dbReference type="InterPro" id="IPR051621">
    <property type="entry name" value="T2SS_protein_J"/>
</dbReference>
<keyword evidence="5 6" id="KW-0472">Membrane</keyword>
<dbReference type="Proteomes" id="UP000266206">
    <property type="component" value="Unassembled WGS sequence"/>
</dbReference>
<dbReference type="OrthoDB" id="9151668at2"/>
<accession>A0A3A1YZC6</accession>
<dbReference type="PANTHER" id="PTHR39583">
    <property type="entry name" value="TYPE II SECRETION SYSTEM PROTEIN J-RELATED"/>
    <property type="match status" value="1"/>
</dbReference>
<dbReference type="PROSITE" id="PS00409">
    <property type="entry name" value="PROKAR_NTER_METHYL"/>
    <property type="match status" value="1"/>
</dbReference>
<evidence type="ECO:0000256" key="2">
    <source>
        <dbReference type="ARBA" id="ARBA00022481"/>
    </source>
</evidence>
<evidence type="ECO:0000313" key="8">
    <source>
        <dbReference type="Proteomes" id="UP000266206"/>
    </source>
</evidence>
<organism evidence="7 8">
    <name type="scientific">Neopusillimonas maritima</name>
    <dbReference type="NCBI Taxonomy" id="2026239"/>
    <lineage>
        <taxon>Bacteria</taxon>
        <taxon>Pseudomonadati</taxon>
        <taxon>Pseudomonadota</taxon>
        <taxon>Betaproteobacteria</taxon>
        <taxon>Burkholderiales</taxon>
        <taxon>Alcaligenaceae</taxon>
        <taxon>Neopusillimonas</taxon>
    </lineage>
</organism>